<evidence type="ECO:0000259" key="1">
    <source>
        <dbReference type="PROSITE" id="PS51094"/>
    </source>
</evidence>
<dbReference type="RefSeq" id="WP_034982940.1">
    <property type="nucleotide sequence ID" value="NZ_CP007647.1"/>
</dbReference>
<dbReference type="KEGG" id="lsj:LSJ_2207c"/>
<dbReference type="AlphaFoldDB" id="A0A089QEV7"/>
<feature type="domain" description="PTS EIIA type-2" evidence="1">
    <location>
        <begin position="5"/>
        <end position="150"/>
    </location>
</feature>
<dbReference type="EMBL" id="CP007647">
    <property type="protein sequence ID" value="AIR11614.1"/>
    <property type="molecule type" value="Genomic_DNA"/>
</dbReference>
<dbReference type="Proteomes" id="UP000029488">
    <property type="component" value="Plasmid pMP1046A"/>
</dbReference>
<dbReference type="InterPro" id="IPR051541">
    <property type="entry name" value="PTS_SugarTrans_NitroReg"/>
</dbReference>
<keyword evidence="2" id="KW-0614">Plasmid</keyword>
<dbReference type="InterPro" id="IPR016152">
    <property type="entry name" value="PTrfase/Anion_transptr"/>
</dbReference>
<dbReference type="InterPro" id="IPR002178">
    <property type="entry name" value="PTS_EIIA_type-2_dom"/>
</dbReference>
<gene>
    <name evidence="2" type="ORF">LSJ_2207c</name>
</gene>
<reference evidence="2 3" key="1">
    <citation type="journal article" date="2014" name="BMC Genomics">
        <title>Unusual genome complexity in Lactobacillus salivarius JCM1046.</title>
        <authorList>
            <person name="Raftis E.J."/>
            <person name="Forde B.M."/>
            <person name="Claesson M.J."/>
            <person name="O'Toole P.W."/>
        </authorList>
    </citation>
    <scope>NUCLEOTIDE SEQUENCE [LARGE SCALE GENOMIC DNA]</scope>
    <source>
        <strain evidence="2 3">JCM1046</strain>
        <plasmid evidence="2 3">pMP1046A</plasmid>
    </source>
</reference>
<evidence type="ECO:0000313" key="3">
    <source>
        <dbReference type="Proteomes" id="UP000029488"/>
    </source>
</evidence>
<proteinExistence type="predicted"/>
<dbReference type="Gene3D" id="3.40.930.10">
    <property type="entry name" value="Mannitol-specific EII, Chain A"/>
    <property type="match status" value="1"/>
</dbReference>
<evidence type="ECO:0000313" key="2">
    <source>
        <dbReference type="EMBL" id="AIR11614.1"/>
    </source>
</evidence>
<dbReference type="Pfam" id="PF00359">
    <property type="entry name" value="PTS_EIIA_2"/>
    <property type="match status" value="1"/>
</dbReference>
<dbReference type="CDD" id="cd00211">
    <property type="entry name" value="PTS_IIA_fru"/>
    <property type="match status" value="1"/>
</dbReference>
<sequence>MNIKDFLHDELIFTKTSFKNTTELFKEVAKIAEEKGYANSLFLEKIIKREETFPTGLQLENNGVAIPHTDADTIEKEFVAVITLENEGVPFKRMDDPNEEVEAKVVFVLGLNQPHQQLEMLQSLMAFIQDNKKLKQLETAQTVNDVKEVF</sequence>
<dbReference type="PANTHER" id="PTHR47738">
    <property type="entry name" value="PTS SYSTEM FRUCTOSE-LIKE EIIA COMPONENT-RELATED"/>
    <property type="match status" value="1"/>
</dbReference>
<organism evidence="2 3">
    <name type="scientific">Ligilactobacillus salivarius</name>
    <dbReference type="NCBI Taxonomy" id="1624"/>
    <lineage>
        <taxon>Bacteria</taxon>
        <taxon>Bacillati</taxon>
        <taxon>Bacillota</taxon>
        <taxon>Bacilli</taxon>
        <taxon>Lactobacillales</taxon>
        <taxon>Lactobacillaceae</taxon>
        <taxon>Ligilactobacillus</taxon>
    </lineage>
</organism>
<dbReference type="SUPFAM" id="SSF55804">
    <property type="entry name" value="Phoshotransferase/anion transport protein"/>
    <property type="match status" value="1"/>
</dbReference>
<protein>
    <submittedName>
        <fullName evidence="2">Galactitol PTS, EIIA</fullName>
    </submittedName>
</protein>
<dbReference type="PROSITE" id="PS51094">
    <property type="entry name" value="PTS_EIIA_TYPE_2"/>
    <property type="match status" value="1"/>
</dbReference>
<dbReference type="PANTHER" id="PTHR47738:SF3">
    <property type="entry name" value="PHOSPHOTRANSFERASE SYSTEM MANNITOL_FRUCTOSE-SPECIFIC IIA DOMAIN CONTAINING PROTEIN"/>
    <property type="match status" value="1"/>
</dbReference>
<accession>A0A089QEV7</accession>
<geneLocation type="plasmid" evidence="2 3">
    <name>pMP1046A</name>
</geneLocation>
<name>A0A089QEV7_9LACO</name>